<dbReference type="STRING" id="1936003.STSP2_03467"/>
<dbReference type="Gene3D" id="2.40.420.20">
    <property type="match status" value="1"/>
</dbReference>
<dbReference type="PANTHER" id="PTHR32347:SF23">
    <property type="entry name" value="BLL5650 PROTEIN"/>
    <property type="match status" value="1"/>
</dbReference>
<evidence type="ECO:0000259" key="7">
    <source>
        <dbReference type="Pfam" id="PF25989"/>
    </source>
</evidence>
<keyword evidence="6" id="KW-0732">Signal</keyword>
<dbReference type="Pfam" id="PF25990">
    <property type="entry name" value="Beta-barrel_YknX"/>
    <property type="match status" value="1"/>
</dbReference>
<evidence type="ECO:0000256" key="2">
    <source>
        <dbReference type="ARBA" id="ARBA00009477"/>
    </source>
</evidence>
<comment type="subcellular location">
    <subcellularLocation>
        <location evidence="1">Cell envelope</location>
    </subcellularLocation>
</comment>
<feature type="domain" description="YknX-like C-terminal permuted SH3-like" evidence="7">
    <location>
        <begin position="431"/>
        <end position="496"/>
    </location>
</feature>
<dbReference type="InterPro" id="IPR050465">
    <property type="entry name" value="UPF0194_transport"/>
</dbReference>
<dbReference type="GO" id="GO:0022857">
    <property type="term" value="F:transmembrane transporter activity"/>
    <property type="evidence" value="ECO:0007669"/>
    <property type="project" value="InterPro"/>
</dbReference>
<feature type="coiled-coil region" evidence="4">
    <location>
        <begin position="238"/>
        <end position="297"/>
    </location>
</feature>
<dbReference type="InterPro" id="IPR058636">
    <property type="entry name" value="Beta-barrel_YknX"/>
</dbReference>
<evidence type="ECO:0000256" key="4">
    <source>
        <dbReference type="SAM" id="Coils"/>
    </source>
</evidence>
<dbReference type="EMBL" id="CP019791">
    <property type="protein sequence ID" value="AQT70261.1"/>
    <property type="molecule type" value="Genomic_DNA"/>
</dbReference>
<feature type="coiled-coil region" evidence="4">
    <location>
        <begin position="102"/>
        <end position="187"/>
    </location>
</feature>
<name>A0A1U9NQQ6_9BACT</name>
<dbReference type="Gene3D" id="2.40.30.170">
    <property type="match status" value="1"/>
</dbReference>
<evidence type="ECO:0000256" key="1">
    <source>
        <dbReference type="ARBA" id="ARBA00004196"/>
    </source>
</evidence>
<dbReference type="InterPro" id="IPR006143">
    <property type="entry name" value="RND_pump_MFP"/>
</dbReference>
<feature type="signal peptide" evidence="6">
    <location>
        <begin position="1"/>
        <end position="28"/>
    </location>
</feature>
<evidence type="ECO:0000256" key="3">
    <source>
        <dbReference type="ARBA" id="ARBA00023054"/>
    </source>
</evidence>
<dbReference type="OrthoDB" id="259669at2"/>
<evidence type="ECO:0000256" key="5">
    <source>
        <dbReference type="SAM" id="MobiDB-lite"/>
    </source>
</evidence>
<reference evidence="10" key="1">
    <citation type="submission" date="2017-02" db="EMBL/GenBank/DDBJ databases">
        <title>Comparative genomics and description of representatives of a novel lineage of planctomycetes thriving in anoxic sediments.</title>
        <authorList>
            <person name="Spring S."/>
            <person name="Bunk B."/>
            <person name="Sproer C."/>
        </authorList>
    </citation>
    <scope>NUCLEOTIDE SEQUENCE [LARGE SCALE GENOMIC DNA]</scope>
    <source>
        <strain evidence="10">ST-NAGAB-D1</strain>
    </source>
</reference>
<feature type="chain" id="PRO_5012798479" evidence="6">
    <location>
        <begin position="29"/>
        <end position="538"/>
    </location>
</feature>
<dbReference type="NCBIfam" id="TIGR01730">
    <property type="entry name" value="RND_mfp"/>
    <property type="match status" value="1"/>
</dbReference>
<evidence type="ECO:0000313" key="10">
    <source>
        <dbReference type="Proteomes" id="UP000189674"/>
    </source>
</evidence>
<evidence type="ECO:0000256" key="6">
    <source>
        <dbReference type="SAM" id="SignalP"/>
    </source>
</evidence>
<feature type="compositionally biased region" description="Basic and acidic residues" evidence="5">
    <location>
        <begin position="516"/>
        <end position="526"/>
    </location>
</feature>
<dbReference type="KEGG" id="alus:STSP2_03467"/>
<dbReference type="InterPro" id="IPR058637">
    <property type="entry name" value="YknX-like_C"/>
</dbReference>
<dbReference type="Proteomes" id="UP000189674">
    <property type="component" value="Chromosome"/>
</dbReference>
<feature type="domain" description="YknX-like beta-barrel" evidence="8">
    <location>
        <begin position="344"/>
        <end position="422"/>
    </location>
</feature>
<dbReference type="Pfam" id="PF25989">
    <property type="entry name" value="YknX_C"/>
    <property type="match status" value="1"/>
</dbReference>
<evidence type="ECO:0000259" key="8">
    <source>
        <dbReference type="Pfam" id="PF25990"/>
    </source>
</evidence>
<keyword evidence="10" id="KW-1185">Reference proteome</keyword>
<dbReference type="AlphaFoldDB" id="A0A1U9NQQ6"/>
<dbReference type="GO" id="GO:0030313">
    <property type="term" value="C:cell envelope"/>
    <property type="evidence" value="ECO:0007669"/>
    <property type="project" value="UniProtKB-SubCell"/>
</dbReference>
<keyword evidence="3 4" id="KW-0175">Coiled coil</keyword>
<dbReference type="RefSeq" id="WP_146663862.1">
    <property type="nucleotide sequence ID" value="NZ_CP019791.1"/>
</dbReference>
<dbReference type="GO" id="GO:0016020">
    <property type="term" value="C:membrane"/>
    <property type="evidence" value="ECO:0007669"/>
    <property type="project" value="InterPro"/>
</dbReference>
<comment type="similarity">
    <text evidence="2">Belongs to the membrane fusion protein (MFP) (TC 8.A.1) family.</text>
</comment>
<evidence type="ECO:0000313" key="9">
    <source>
        <dbReference type="EMBL" id="AQT70261.1"/>
    </source>
</evidence>
<proteinExistence type="inferred from homology"/>
<accession>A0A1U9NQQ6</accession>
<dbReference type="PANTHER" id="PTHR32347">
    <property type="entry name" value="EFFLUX SYSTEM COMPONENT YKNX-RELATED"/>
    <property type="match status" value="1"/>
</dbReference>
<organism evidence="9 10">
    <name type="scientific">Anaerohalosphaera lusitana</name>
    <dbReference type="NCBI Taxonomy" id="1936003"/>
    <lineage>
        <taxon>Bacteria</taxon>
        <taxon>Pseudomonadati</taxon>
        <taxon>Planctomycetota</taxon>
        <taxon>Phycisphaerae</taxon>
        <taxon>Sedimentisphaerales</taxon>
        <taxon>Anaerohalosphaeraceae</taxon>
        <taxon>Anaerohalosphaera</taxon>
    </lineage>
</organism>
<gene>
    <name evidence="9" type="primary">yknX</name>
    <name evidence="9" type="ORF">STSP2_03467</name>
</gene>
<feature type="compositionally biased region" description="Low complexity" evidence="5">
    <location>
        <begin position="496"/>
        <end position="511"/>
    </location>
</feature>
<protein>
    <submittedName>
        <fullName evidence="9">Putative efflux system component YknX</fullName>
    </submittedName>
</protein>
<feature type="region of interest" description="Disordered" evidence="5">
    <location>
        <begin position="493"/>
        <end position="538"/>
    </location>
</feature>
<sequence length="538" mass="59602" precursor="true">MSSNTKFFSKTKAAIIILVLIIAAFTFAALNQTSDSNNLADEVPTYTVKKGDLAISVTESGTIKAREQVIIKNELEGRTTVLYLIPEATHVKKGDLLVELDASELEDQRVTQEIDVQNAQSSFIGARENLAVTKNQANSDIKQAELDYEFAKLDLNKYMEGEYPNQLKENESKIVLADEEVQRTKEKYDWSVTLRKEKYISPTELKSDELAWKKAQLELQLAENALELLKNFTHKRKLAELNSDVEQTEMALERVRRKASADVVQAEAEFKAAESRYEREQSILEKLENQIAKATIHAPADGMVVYASSAEFSWRGDDEPLQEGSEVREREELIYLPTANAVNAEVNIHETNLNKVDLGLRVQVEIDALPGKIYTGTVAKIAPMPDARFAWMNPDLKVYPTQIELDGDNPELRTGMSCKATILVDSFSDAVYVPIQSVVRVGDQPCVYKIENGQATRHPVEIGLDNNRMVHVLDGLGSGDKVMMAPPLTEAAVQDGKATATAGTTKQQQKGSGRSKSNETKPDIKTIRPGSSVEGAAK</sequence>